<proteinExistence type="predicted"/>
<gene>
    <name evidence="1" type="ORF">OXYTRIMIC_653</name>
</gene>
<dbReference type="EMBL" id="ARYC01011302">
    <property type="protein sequence ID" value="KEJ82612.1"/>
    <property type="molecule type" value="Genomic_DNA"/>
</dbReference>
<sequence length="247" mass="29015">MGRNKKQNKFYQNLSKSNNPTIYDTIMVALIRSLIIYKYTPLVATRCIKIEEIDKIELQQKRLAFKTQRDINNEILRNVTQLKENGTREIIEQLVFKNMKKVNSNLDIFIISNKAKDEVHQSKQDLGKKKKLFITKNVMDTMMEISQGRTVVSYGMRYHCNVQQTFVNTQHLKNCNLMNGAGDPQRFSQVVRNHRLIYLDSKTQIEVIANMIWLDIRIRGLEANGYYQKVKKLFKITYVKKTTNKNS</sequence>
<organism evidence="1 2">
    <name type="scientific">Oxytricha trifallax</name>
    <dbReference type="NCBI Taxonomy" id="1172189"/>
    <lineage>
        <taxon>Eukaryota</taxon>
        <taxon>Sar</taxon>
        <taxon>Alveolata</taxon>
        <taxon>Ciliophora</taxon>
        <taxon>Intramacronucleata</taxon>
        <taxon>Spirotrichea</taxon>
        <taxon>Stichotrichia</taxon>
        <taxon>Sporadotrichida</taxon>
        <taxon>Oxytrichidae</taxon>
        <taxon>Oxytrichinae</taxon>
        <taxon>Oxytricha</taxon>
    </lineage>
</organism>
<dbReference type="Proteomes" id="UP000053232">
    <property type="component" value="Unassembled WGS sequence"/>
</dbReference>
<evidence type="ECO:0000313" key="1">
    <source>
        <dbReference type="EMBL" id="KEJ82612.1"/>
    </source>
</evidence>
<evidence type="ECO:0000313" key="2">
    <source>
        <dbReference type="Proteomes" id="UP000053232"/>
    </source>
</evidence>
<protein>
    <submittedName>
        <fullName evidence="1">Uncharacterized protein</fullName>
    </submittedName>
</protein>
<comment type="caution">
    <text evidence="1">The sequence shown here is derived from an EMBL/GenBank/DDBJ whole genome shotgun (WGS) entry which is preliminary data.</text>
</comment>
<reference evidence="2" key="1">
    <citation type="journal article" date="2014" name="Cell">
        <title>The Architecture of a Scrambled Genome Reveals Massive Levels of Genomic Rearrangement during Development.</title>
        <authorList>
            <person name="Chen X."/>
            <person name="Bracht J.R."/>
            <person name="Goldman A.D."/>
            <person name="Dolzhenko E."/>
            <person name="Clay D.M."/>
            <person name="Swart E.C."/>
            <person name="Perlman D.H."/>
            <person name="Doak T.G."/>
            <person name="Stuart A."/>
            <person name="Amemiya C.T."/>
            <person name="Sebra R.P."/>
            <person name="Landweber L.F."/>
        </authorList>
    </citation>
    <scope>NUCLEOTIDE SEQUENCE [LARGE SCALE GENOMIC DNA]</scope>
    <source>
        <strain evidence="2">JRB310</strain>
    </source>
</reference>
<name>A0A073IB43_9SPIT</name>
<accession>A0A073IB43</accession>
<keyword evidence="2" id="KW-1185">Reference proteome</keyword>
<dbReference type="AlphaFoldDB" id="A0A073IB43"/>